<feature type="compositionally biased region" description="Basic and acidic residues" evidence="1">
    <location>
        <begin position="21"/>
        <end position="35"/>
    </location>
</feature>
<dbReference type="GO" id="GO:0005881">
    <property type="term" value="C:cytoplasmic microtubule"/>
    <property type="evidence" value="ECO:0007669"/>
    <property type="project" value="TreeGrafter"/>
</dbReference>
<dbReference type="Pfam" id="PF15239">
    <property type="entry name" value="CFAP96-like"/>
    <property type="match status" value="1"/>
</dbReference>
<dbReference type="PANTHER" id="PTHR31144">
    <property type="entry name" value="UPF0602 PROTEIN C4ORF47"/>
    <property type="match status" value="1"/>
</dbReference>
<comment type="caution">
    <text evidence="2">The sequence shown here is derived from an EMBL/GenBank/DDBJ whole genome shotgun (WGS) entry which is preliminary data.</text>
</comment>
<reference evidence="2 3" key="1">
    <citation type="submission" date="2021-02" db="EMBL/GenBank/DDBJ databases">
        <title>Porcisia hertigi Genome sequencing and assembly.</title>
        <authorList>
            <person name="Almutairi H."/>
            <person name="Gatherer D."/>
        </authorList>
    </citation>
    <scope>NUCLEOTIDE SEQUENCE [LARGE SCALE GENOMIC DNA]</scope>
    <source>
        <strain evidence="2 3">C119</strain>
    </source>
</reference>
<evidence type="ECO:0000313" key="2">
    <source>
        <dbReference type="EMBL" id="KAG5490298.1"/>
    </source>
</evidence>
<dbReference type="AlphaFoldDB" id="A0A836L6U8"/>
<evidence type="ECO:0000256" key="1">
    <source>
        <dbReference type="SAM" id="MobiDB-lite"/>
    </source>
</evidence>
<feature type="region of interest" description="Disordered" evidence="1">
    <location>
        <begin position="133"/>
        <end position="166"/>
    </location>
</feature>
<dbReference type="PANTHER" id="PTHR31144:SF6">
    <property type="entry name" value="CILIA-AND FLAGELLA-ASSOCIATED PROTEIN 96"/>
    <property type="match status" value="1"/>
</dbReference>
<gene>
    <name evidence="2" type="ORF">JKF63_00418</name>
</gene>
<dbReference type="KEGG" id="phet:94286546"/>
<name>A0A836L6U8_9TRYP</name>
<evidence type="ECO:0000313" key="3">
    <source>
        <dbReference type="Proteomes" id="UP000674318"/>
    </source>
</evidence>
<organism evidence="2 3">
    <name type="scientific">Porcisia hertigi</name>
    <dbReference type="NCBI Taxonomy" id="2761500"/>
    <lineage>
        <taxon>Eukaryota</taxon>
        <taxon>Discoba</taxon>
        <taxon>Euglenozoa</taxon>
        <taxon>Kinetoplastea</taxon>
        <taxon>Metakinetoplastina</taxon>
        <taxon>Trypanosomatida</taxon>
        <taxon>Trypanosomatidae</taxon>
        <taxon>Leishmaniinae</taxon>
        <taxon>Porcisia</taxon>
    </lineage>
</organism>
<proteinExistence type="predicted"/>
<dbReference type="InterPro" id="IPR029358">
    <property type="entry name" value="CFAP96"/>
</dbReference>
<keyword evidence="3" id="KW-1185">Reference proteome</keyword>
<feature type="region of interest" description="Disordered" evidence="1">
    <location>
        <begin position="1"/>
        <end position="57"/>
    </location>
</feature>
<accession>A0A836L6U8</accession>
<dbReference type="EMBL" id="JAFJZO010000036">
    <property type="protein sequence ID" value="KAG5490298.1"/>
    <property type="molecule type" value="Genomic_DNA"/>
</dbReference>
<dbReference type="OrthoDB" id="276733at2759"/>
<dbReference type="RefSeq" id="XP_067752626.1">
    <property type="nucleotide sequence ID" value="XM_067896469.1"/>
</dbReference>
<dbReference type="Proteomes" id="UP000674318">
    <property type="component" value="Unassembled WGS sequence"/>
</dbReference>
<dbReference type="GeneID" id="94286546"/>
<protein>
    <submittedName>
        <fullName evidence="2">Uncharacterized protein</fullName>
    </submittedName>
</protein>
<sequence>MTDASAYGGLFQDPPCLSTDADPKKTDPYDKRDPIPSKYLGKGLTVGGRVPSGQHPDAFFDKQYLTLASSEQNGGKPVGYDETMWTSTATKGKKTKPISDKEFYYSSYPQKSTGPGSFYGCFQNRPFEYMTEPWDDGKKKKRRKRAAKPKEEEESTHLPNIKTNPAKKGTYGYPGLLLSNPTYDDGWKADLAAAEAARARKERKQGPPPQPLGPPFHIPGVSHAYLDEMPSTGVSGVYAAYEAPEESGVVKRRRAKRAAAAAAAAAPTLTQVRAFYGAANRSGEQGCINPFPNLWVNTDEVQPSKIALRKKAQKEAAEAARRFKNADVWKPNSFEKTSVISSCLRRFY</sequence>